<organism evidence="1 2">
    <name type="scientific">Necator americanus</name>
    <name type="common">Human hookworm</name>
    <dbReference type="NCBI Taxonomy" id="51031"/>
    <lineage>
        <taxon>Eukaryota</taxon>
        <taxon>Metazoa</taxon>
        <taxon>Ecdysozoa</taxon>
        <taxon>Nematoda</taxon>
        <taxon>Chromadorea</taxon>
        <taxon>Rhabditida</taxon>
        <taxon>Rhabditina</taxon>
        <taxon>Rhabditomorpha</taxon>
        <taxon>Strongyloidea</taxon>
        <taxon>Ancylostomatidae</taxon>
        <taxon>Bunostominae</taxon>
        <taxon>Necator</taxon>
    </lineage>
</organism>
<dbReference type="KEGG" id="nai:NECAME_03570"/>
<gene>
    <name evidence="1" type="ORF">NECAME_03570</name>
</gene>
<dbReference type="CTD" id="25343604"/>
<accession>W2T1X8</accession>
<proteinExistence type="predicted"/>
<dbReference type="Proteomes" id="UP000053676">
    <property type="component" value="Unassembled WGS sequence"/>
</dbReference>
<dbReference type="EMBL" id="KI660256">
    <property type="protein sequence ID" value="ETN76005.1"/>
    <property type="molecule type" value="Genomic_DNA"/>
</dbReference>
<sequence>MDNIDEEYIEHLHNCAKKAESFKTTKRRLSLETLELIASWEHHESQGTKNSRPCLQGFAERRSRKTLKREEQKCWQKLQRRGKASAIPVDTSPNAASIVITSDNDFINYEDLSSLLID</sequence>
<evidence type="ECO:0000313" key="1">
    <source>
        <dbReference type="EMBL" id="ETN76005.1"/>
    </source>
</evidence>
<dbReference type="GeneID" id="25343604"/>
<name>W2T1X8_NECAM</name>
<dbReference type="AlphaFoldDB" id="W2T1X8"/>
<keyword evidence="2" id="KW-1185">Reference proteome</keyword>
<reference evidence="2" key="1">
    <citation type="journal article" date="2014" name="Nat. Genet.">
        <title>Genome of the human hookworm Necator americanus.</title>
        <authorList>
            <person name="Tang Y.T."/>
            <person name="Gao X."/>
            <person name="Rosa B.A."/>
            <person name="Abubucker S."/>
            <person name="Hallsworth-Pepin K."/>
            <person name="Martin J."/>
            <person name="Tyagi R."/>
            <person name="Heizer E."/>
            <person name="Zhang X."/>
            <person name="Bhonagiri-Palsikar V."/>
            <person name="Minx P."/>
            <person name="Warren W.C."/>
            <person name="Wang Q."/>
            <person name="Zhan B."/>
            <person name="Hotez P.J."/>
            <person name="Sternberg P.W."/>
            <person name="Dougall A."/>
            <person name="Gaze S.T."/>
            <person name="Mulvenna J."/>
            <person name="Sotillo J."/>
            <person name="Ranganathan S."/>
            <person name="Rabelo E.M."/>
            <person name="Wilson R.K."/>
            <person name="Felgner P.L."/>
            <person name="Bethony J."/>
            <person name="Hawdon J.M."/>
            <person name="Gasser R.B."/>
            <person name="Loukas A."/>
            <person name="Mitreva M."/>
        </authorList>
    </citation>
    <scope>NUCLEOTIDE SEQUENCE [LARGE SCALE GENOMIC DNA]</scope>
</reference>
<evidence type="ECO:0000313" key="2">
    <source>
        <dbReference type="Proteomes" id="UP000053676"/>
    </source>
</evidence>
<protein>
    <submittedName>
        <fullName evidence="1">Uncharacterized protein</fullName>
    </submittedName>
</protein>